<dbReference type="AlphaFoldDB" id="A0A3Q8VM51"/>
<organism evidence="1">
    <name type="scientific">Escherichia coli</name>
    <dbReference type="NCBI Taxonomy" id="562"/>
    <lineage>
        <taxon>Bacteria</taxon>
        <taxon>Pseudomonadati</taxon>
        <taxon>Pseudomonadota</taxon>
        <taxon>Gammaproteobacteria</taxon>
        <taxon>Enterobacterales</taxon>
        <taxon>Enterobacteriaceae</taxon>
        <taxon>Escherichia</taxon>
    </lineage>
</organism>
<name>A0A3Q8VM51_ECOLX</name>
<geneLocation type="plasmid" evidence="1">
    <name>pHXH-4</name>
</geneLocation>
<sequence length="37" mass="3858">MNGTGAVIRKTPGVWRYRQVGRRGCPAGSQGGLAGSR</sequence>
<evidence type="ECO:0000313" key="1">
    <source>
        <dbReference type="EMBL" id="AZM66509.1"/>
    </source>
</evidence>
<protein>
    <submittedName>
        <fullName evidence="1">Uncharacterized protein</fullName>
    </submittedName>
</protein>
<proteinExistence type="predicted"/>
<accession>A0A3Q8VM51</accession>
<reference evidence="1" key="1">
    <citation type="submission" date="2018-04" db="EMBL/GenBank/DDBJ databases">
        <authorList>
            <person name="Feng Y."/>
        </authorList>
    </citation>
    <scope>NUCLEOTIDE SEQUENCE</scope>
    <source>
        <strain evidence="1">104</strain>
        <plasmid evidence="1">pHXH-4</plasmid>
    </source>
</reference>
<dbReference type="EMBL" id="MH257956">
    <property type="protein sequence ID" value="AZM66509.1"/>
    <property type="molecule type" value="Genomic_DNA"/>
</dbReference>
<keyword evidence="1" id="KW-0614">Plasmid</keyword>